<feature type="non-terminal residue" evidence="1">
    <location>
        <position position="1"/>
    </location>
</feature>
<dbReference type="InterPro" id="IPR052090">
    <property type="entry name" value="Cytolytic_pore-forming_toxin"/>
</dbReference>
<proteinExistence type="predicted"/>
<dbReference type="PANTHER" id="PTHR31594">
    <property type="entry name" value="AIG1-TYPE G DOMAIN-CONTAINING PROTEIN"/>
    <property type="match status" value="1"/>
</dbReference>
<gene>
    <name evidence="1" type="ORF">M9458_031313</name>
</gene>
<evidence type="ECO:0000313" key="1">
    <source>
        <dbReference type="EMBL" id="KAL0175345.1"/>
    </source>
</evidence>
<keyword evidence="2" id="KW-1185">Reference proteome</keyword>
<dbReference type="Gene3D" id="1.20.58.1200">
    <property type="entry name" value="RNA silencing suppressor P21, N-terminal domain"/>
    <property type="match status" value="1"/>
</dbReference>
<dbReference type="AlphaFoldDB" id="A0ABD0PNN2"/>
<feature type="non-terminal residue" evidence="1">
    <location>
        <position position="130"/>
    </location>
</feature>
<dbReference type="EMBL" id="JAMKFB020000015">
    <property type="protein sequence ID" value="KAL0175345.1"/>
    <property type="molecule type" value="Genomic_DNA"/>
</dbReference>
<organism evidence="1 2">
    <name type="scientific">Cirrhinus mrigala</name>
    <name type="common">Mrigala</name>
    <dbReference type="NCBI Taxonomy" id="683832"/>
    <lineage>
        <taxon>Eukaryota</taxon>
        <taxon>Metazoa</taxon>
        <taxon>Chordata</taxon>
        <taxon>Craniata</taxon>
        <taxon>Vertebrata</taxon>
        <taxon>Euteleostomi</taxon>
        <taxon>Actinopterygii</taxon>
        <taxon>Neopterygii</taxon>
        <taxon>Teleostei</taxon>
        <taxon>Ostariophysi</taxon>
        <taxon>Cypriniformes</taxon>
        <taxon>Cyprinidae</taxon>
        <taxon>Labeoninae</taxon>
        <taxon>Labeonini</taxon>
        <taxon>Cirrhinus</taxon>
    </lineage>
</organism>
<dbReference type="Proteomes" id="UP001529510">
    <property type="component" value="Unassembled WGS sequence"/>
</dbReference>
<evidence type="ECO:0000313" key="2">
    <source>
        <dbReference type="Proteomes" id="UP001529510"/>
    </source>
</evidence>
<name>A0ABD0PNN2_CIRMR</name>
<sequence length="130" mass="14963">FVVPQNEAAESWKKGKRLFILDLCLQAALHQKETIEESVKKLLSTVNDEKCDFLLDLCSHVKDYETQTGRSVLPALQPIYQIKLSERKSSILLEVLKLQTEKKPVELIDWTDEESEVKGFLQCLPYISQL</sequence>
<dbReference type="PANTHER" id="PTHR31594:SF16">
    <property type="entry name" value="SI:CH211-281L24.3"/>
    <property type="match status" value="1"/>
</dbReference>
<comment type="caution">
    <text evidence="1">The sequence shown here is derived from an EMBL/GenBank/DDBJ whole genome shotgun (WGS) entry which is preliminary data.</text>
</comment>
<accession>A0ABD0PNN2</accession>
<protein>
    <submittedName>
        <fullName evidence="1">Uncharacterized protein</fullName>
    </submittedName>
</protein>
<reference evidence="1 2" key="1">
    <citation type="submission" date="2024-05" db="EMBL/GenBank/DDBJ databases">
        <title>Genome sequencing and assembly of Indian major carp, Cirrhinus mrigala (Hamilton, 1822).</title>
        <authorList>
            <person name="Mohindra V."/>
            <person name="Chowdhury L.M."/>
            <person name="Lal K."/>
            <person name="Jena J.K."/>
        </authorList>
    </citation>
    <scope>NUCLEOTIDE SEQUENCE [LARGE SCALE GENOMIC DNA]</scope>
    <source>
        <strain evidence="1">CM1030</strain>
        <tissue evidence="1">Blood</tissue>
    </source>
</reference>